<dbReference type="PANTHER" id="PTHR35008">
    <property type="entry name" value="BLL4482 PROTEIN-RELATED"/>
    <property type="match status" value="1"/>
</dbReference>
<dbReference type="PROSITE" id="PS51257">
    <property type="entry name" value="PROKAR_LIPOPROTEIN"/>
    <property type="match status" value="1"/>
</dbReference>
<dbReference type="GO" id="GO:0020037">
    <property type="term" value="F:heme binding"/>
    <property type="evidence" value="ECO:0007669"/>
    <property type="project" value="InterPro"/>
</dbReference>
<dbReference type="InterPro" id="IPR009056">
    <property type="entry name" value="Cyt_c-like_dom"/>
</dbReference>
<keyword evidence="2 4" id="KW-0479">Metal-binding</keyword>
<reference evidence="6 7" key="1">
    <citation type="submission" date="2019-02" db="EMBL/GenBank/DDBJ databases">
        <title>Pedobacter sp. nov., a novel speices isolated from soil of pinguins habitat in Antarcitica.</title>
        <authorList>
            <person name="He R.-H."/>
        </authorList>
    </citation>
    <scope>NUCLEOTIDE SEQUENCE [LARGE SCALE GENOMIC DNA]</scope>
    <source>
        <strain evidence="6 7">E01020</strain>
    </source>
</reference>
<dbReference type="InterPro" id="IPR036909">
    <property type="entry name" value="Cyt_c-like_dom_sf"/>
</dbReference>
<accession>A0A4R5MJQ3</accession>
<keyword evidence="3 4" id="KW-0408">Iron</keyword>
<evidence type="ECO:0000256" key="4">
    <source>
        <dbReference type="PROSITE-ProRule" id="PRU00433"/>
    </source>
</evidence>
<dbReference type="Proteomes" id="UP000295668">
    <property type="component" value="Unassembled WGS sequence"/>
</dbReference>
<dbReference type="SUPFAM" id="SSF46626">
    <property type="entry name" value="Cytochrome c"/>
    <property type="match status" value="1"/>
</dbReference>
<comment type="caution">
    <text evidence="6">The sequence shown here is derived from an EMBL/GenBank/DDBJ whole genome shotgun (WGS) entry which is preliminary data.</text>
</comment>
<name>A0A4R5MJQ3_9SPHI</name>
<gene>
    <name evidence="6" type="ORF">EZJ43_12135</name>
</gene>
<evidence type="ECO:0000256" key="3">
    <source>
        <dbReference type="ARBA" id="ARBA00023004"/>
    </source>
</evidence>
<dbReference type="GO" id="GO:0009055">
    <property type="term" value="F:electron transfer activity"/>
    <property type="evidence" value="ECO:0007669"/>
    <property type="project" value="InterPro"/>
</dbReference>
<dbReference type="InterPro" id="IPR051459">
    <property type="entry name" value="Cytochrome_c-type_DH"/>
</dbReference>
<dbReference type="PANTHER" id="PTHR35008:SF8">
    <property type="entry name" value="ALCOHOL DEHYDROGENASE CYTOCHROME C SUBUNIT"/>
    <property type="match status" value="1"/>
</dbReference>
<dbReference type="RefSeq" id="WP_133262984.1">
    <property type="nucleotide sequence ID" value="NZ_SJCY01000008.1"/>
</dbReference>
<evidence type="ECO:0000259" key="5">
    <source>
        <dbReference type="PROSITE" id="PS51007"/>
    </source>
</evidence>
<protein>
    <submittedName>
        <fullName evidence="6">Cytochrome c</fullName>
    </submittedName>
</protein>
<keyword evidence="7" id="KW-1185">Reference proteome</keyword>
<proteinExistence type="predicted"/>
<dbReference type="GO" id="GO:0046872">
    <property type="term" value="F:metal ion binding"/>
    <property type="evidence" value="ECO:0007669"/>
    <property type="project" value="UniProtKB-KW"/>
</dbReference>
<dbReference type="Gene3D" id="1.10.760.10">
    <property type="entry name" value="Cytochrome c-like domain"/>
    <property type="match status" value="1"/>
</dbReference>
<dbReference type="EMBL" id="SJCY01000008">
    <property type="protein sequence ID" value="TDG35762.1"/>
    <property type="molecule type" value="Genomic_DNA"/>
</dbReference>
<dbReference type="Pfam" id="PF13442">
    <property type="entry name" value="Cytochrome_CBB3"/>
    <property type="match status" value="1"/>
</dbReference>
<dbReference type="OrthoDB" id="9811395at2"/>
<evidence type="ECO:0000313" key="6">
    <source>
        <dbReference type="EMBL" id="TDG35762.1"/>
    </source>
</evidence>
<organism evidence="6 7">
    <name type="scientific">Pedobacter changchengzhani</name>
    <dbReference type="NCBI Taxonomy" id="2529274"/>
    <lineage>
        <taxon>Bacteria</taxon>
        <taxon>Pseudomonadati</taxon>
        <taxon>Bacteroidota</taxon>
        <taxon>Sphingobacteriia</taxon>
        <taxon>Sphingobacteriales</taxon>
        <taxon>Sphingobacteriaceae</taxon>
        <taxon>Pedobacter</taxon>
    </lineage>
</organism>
<dbReference type="PROSITE" id="PS51007">
    <property type="entry name" value="CYTC"/>
    <property type="match status" value="1"/>
</dbReference>
<keyword evidence="1 4" id="KW-0349">Heme</keyword>
<sequence>MRKYLISSVFLLAITSIIYSCQSQEKMDLQNYIASGRDIYIAKCQNCHGEKGEGLGELAPPLTDSLFIKANKSRLACFVKNGVNEPLVVHGKEYKEKMPAFPELTNIEVAQVLVFITNSFGNKEGFYSYDQVSADLIDCRK</sequence>
<evidence type="ECO:0000313" key="7">
    <source>
        <dbReference type="Proteomes" id="UP000295668"/>
    </source>
</evidence>
<evidence type="ECO:0000256" key="1">
    <source>
        <dbReference type="ARBA" id="ARBA00022617"/>
    </source>
</evidence>
<evidence type="ECO:0000256" key="2">
    <source>
        <dbReference type="ARBA" id="ARBA00022723"/>
    </source>
</evidence>
<feature type="domain" description="Cytochrome c" evidence="5">
    <location>
        <begin position="31"/>
        <end position="120"/>
    </location>
</feature>
<dbReference type="AlphaFoldDB" id="A0A4R5MJQ3"/>